<comment type="caution">
    <text evidence="1">The sequence shown here is derived from an EMBL/GenBank/DDBJ whole genome shotgun (WGS) entry which is preliminary data.</text>
</comment>
<gene>
    <name evidence="1" type="ORF">S01H1_06312</name>
</gene>
<dbReference type="AlphaFoldDB" id="X0SGN4"/>
<evidence type="ECO:0000313" key="1">
    <source>
        <dbReference type="EMBL" id="GAF80198.1"/>
    </source>
</evidence>
<accession>X0SGN4</accession>
<sequence length="175" mass="20398">MISSKNQKNITNVNMTPTERKEKIAKLRKEHEDYFQTIDEIDALYMPKMAYRPSGKDDLHISFFPSELEKGGEIYTEFVSIAYDSEDPKRTLYLYKYNPHWKEEYELVTSNSGFERHLIPVNELRIINDVTSRGKVASILKIDDLPNPDDIAKNDQEWLKRIAIALESIAKSINK</sequence>
<name>X0SGN4_9ZZZZ</name>
<proteinExistence type="predicted"/>
<protein>
    <submittedName>
        <fullName evidence="1">Uncharacterized protein</fullName>
    </submittedName>
</protein>
<dbReference type="EMBL" id="BARS01003266">
    <property type="protein sequence ID" value="GAF80198.1"/>
    <property type="molecule type" value="Genomic_DNA"/>
</dbReference>
<organism evidence="1">
    <name type="scientific">marine sediment metagenome</name>
    <dbReference type="NCBI Taxonomy" id="412755"/>
    <lineage>
        <taxon>unclassified sequences</taxon>
        <taxon>metagenomes</taxon>
        <taxon>ecological metagenomes</taxon>
    </lineage>
</organism>
<reference evidence="1" key="1">
    <citation type="journal article" date="2014" name="Front. Microbiol.">
        <title>High frequency of phylogenetically diverse reductive dehalogenase-homologous genes in deep subseafloor sedimentary metagenomes.</title>
        <authorList>
            <person name="Kawai M."/>
            <person name="Futagami T."/>
            <person name="Toyoda A."/>
            <person name="Takaki Y."/>
            <person name="Nishi S."/>
            <person name="Hori S."/>
            <person name="Arai W."/>
            <person name="Tsubouchi T."/>
            <person name="Morono Y."/>
            <person name="Uchiyama I."/>
            <person name="Ito T."/>
            <person name="Fujiyama A."/>
            <person name="Inagaki F."/>
            <person name="Takami H."/>
        </authorList>
    </citation>
    <scope>NUCLEOTIDE SEQUENCE</scope>
    <source>
        <strain evidence="1">Expedition CK06-06</strain>
    </source>
</reference>